<dbReference type="WBParaSite" id="ACRNAN_scaffold8296.g19485.t1">
    <property type="protein sequence ID" value="ACRNAN_scaffold8296.g19485.t1"/>
    <property type="gene ID" value="ACRNAN_scaffold8296.g19485"/>
</dbReference>
<accession>A0A914EHB7</accession>
<reference evidence="2" key="1">
    <citation type="submission" date="2022-11" db="UniProtKB">
        <authorList>
            <consortium name="WormBaseParasite"/>
        </authorList>
    </citation>
    <scope>IDENTIFICATION</scope>
</reference>
<keyword evidence="1" id="KW-1185">Reference proteome</keyword>
<evidence type="ECO:0000313" key="1">
    <source>
        <dbReference type="Proteomes" id="UP000887540"/>
    </source>
</evidence>
<dbReference type="AlphaFoldDB" id="A0A914EHB7"/>
<evidence type="ECO:0000313" key="2">
    <source>
        <dbReference type="WBParaSite" id="ACRNAN_scaffold8296.g19485.t1"/>
    </source>
</evidence>
<sequence length="54" mass="6397">SFQQLPAHCDQYWNNLDAETVKIRNPVRCKHYVREAAVYESLHKKNVLKRAEKA</sequence>
<dbReference type="Proteomes" id="UP000887540">
    <property type="component" value="Unplaced"/>
</dbReference>
<name>A0A914EHB7_9BILA</name>
<organism evidence="1 2">
    <name type="scientific">Acrobeloides nanus</name>
    <dbReference type="NCBI Taxonomy" id="290746"/>
    <lineage>
        <taxon>Eukaryota</taxon>
        <taxon>Metazoa</taxon>
        <taxon>Ecdysozoa</taxon>
        <taxon>Nematoda</taxon>
        <taxon>Chromadorea</taxon>
        <taxon>Rhabditida</taxon>
        <taxon>Tylenchina</taxon>
        <taxon>Cephalobomorpha</taxon>
        <taxon>Cephaloboidea</taxon>
        <taxon>Cephalobidae</taxon>
        <taxon>Acrobeloides</taxon>
    </lineage>
</organism>
<protein>
    <submittedName>
        <fullName evidence="2">Uncharacterized protein</fullName>
    </submittedName>
</protein>
<proteinExistence type="predicted"/>